<feature type="compositionally biased region" description="Low complexity" evidence="5">
    <location>
        <begin position="129"/>
        <end position="169"/>
    </location>
</feature>
<organism evidence="9 10">
    <name type="scientific">Brachybacterium muris UCD-AY4</name>
    <dbReference type="NCBI Taxonomy" id="1249481"/>
    <lineage>
        <taxon>Bacteria</taxon>
        <taxon>Bacillati</taxon>
        <taxon>Actinomycetota</taxon>
        <taxon>Actinomycetes</taxon>
        <taxon>Micrococcales</taxon>
        <taxon>Dermabacteraceae</taxon>
        <taxon>Brachybacterium</taxon>
    </lineage>
</organism>
<evidence type="ECO:0000256" key="2">
    <source>
        <dbReference type="ARBA" id="ARBA00022723"/>
    </source>
</evidence>
<name>A0A022KYV1_9MICO</name>
<dbReference type="GO" id="GO:0046688">
    <property type="term" value="P:response to copper ion"/>
    <property type="evidence" value="ECO:0007669"/>
    <property type="project" value="InterPro"/>
</dbReference>
<sequence length="206" mass="20473">MLLAVLATVLLGAAMLLAPAPAHAHDSLISSDPADGATLETSPEQITLTYSAEVLEVSPVVQISAGEGGEPVELTPVIDGPTVTAEIPEPLAAGTHTVQWRVVSSDGHPIEGSFTFTVETGPEPTEGQPTETADTATGEAAGTGEATASASESATASAAPETPAPETGSAGTGQEEGADTLPLLLGVVGVAVLGVALAAFFALRRR</sequence>
<dbReference type="Pfam" id="PF04234">
    <property type="entry name" value="CopC"/>
    <property type="match status" value="1"/>
</dbReference>
<keyword evidence="4" id="KW-0186">Copper</keyword>
<feature type="chain" id="PRO_5001501628" evidence="7">
    <location>
        <begin position="25"/>
        <end position="206"/>
    </location>
</feature>
<dbReference type="GO" id="GO:0042597">
    <property type="term" value="C:periplasmic space"/>
    <property type="evidence" value="ECO:0007669"/>
    <property type="project" value="InterPro"/>
</dbReference>
<evidence type="ECO:0000256" key="6">
    <source>
        <dbReference type="SAM" id="Phobius"/>
    </source>
</evidence>
<dbReference type="SUPFAM" id="SSF81296">
    <property type="entry name" value="E set domains"/>
    <property type="match status" value="1"/>
</dbReference>
<evidence type="ECO:0000313" key="9">
    <source>
        <dbReference type="EMBL" id="EYT51024.1"/>
    </source>
</evidence>
<protein>
    <submittedName>
        <fullName evidence="9">Copper resistance protein CopC</fullName>
    </submittedName>
</protein>
<evidence type="ECO:0000256" key="3">
    <source>
        <dbReference type="ARBA" id="ARBA00022729"/>
    </source>
</evidence>
<comment type="caution">
    <text evidence="9">The sequence shown here is derived from an EMBL/GenBank/DDBJ whole genome shotgun (WGS) entry which is preliminary data.</text>
</comment>
<keyword evidence="3 7" id="KW-0732">Signal</keyword>
<comment type="subcellular location">
    <subcellularLocation>
        <location evidence="1">Cell envelope</location>
    </subcellularLocation>
</comment>
<evidence type="ECO:0000256" key="7">
    <source>
        <dbReference type="SAM" id="SignalP"/>
    </source>
</evidence>
<feature type="domain" description="CopC" evidence="8">
    <location>
        <begin position="25"/>
        <end position="118"/>
    </location>
</feature>
<dbReference type="InterPro" id="IPR007348">
    <property type="entry name" value="CopC_dom"/>
</dbReference>
<keyword evidence="2" id="KW-0479">Metal-binding</keyword>
<dbReference type="STRING" id="1249481.D641_0100715"/>
<evidence type="ECO:0000256" key="5">
    <source>
        <dbReference type="SAM" id="MobiDB-lite"/>
    </source>
</evidence>
<dbReference type="GO" id="GO:0030313">
    <property type="term" value="C:cell envelope"/>
    <property type="evidence" value="ECO:0007669"/>
    <property type="project" value="UniProtKB-SubCell"/>
</dbReference>
<keyword evidence="6" id="KW-0812">Transmembrane</keyword>
<dbReference type="PANTHER" id="PTHR34820:SF4">
    <property type="entry name" value="INNER MEMBRANE PROTEIN YEBZ"/>
    <property type="match status" value="1"/>
</dbReference>
<feature type="signal peptide" evidence="7">
    <location>
        <begin position="1"/>
        <end position="24"/>
    </location>
</feature>
<evidence type="ECO:0000256" key="4">
    <source>
        <dbReference type="ARBA" id="ARBA00023008"/>
    </source>
</evidence>
<accession>A0A022KYV1</accession>
<keyword evidence="6" id="KW-1133">Transmembrane helix</keyword>
<dbReference type="HOGENOM" id="CLU_087859_0_0_11"/>
<feature type="transmembrane region" description="Helical" evidence="6">
    <location>
        <begin position="183"/>
        <end position="203"/>
    </location>
</feature>
<dbReference type="EMBL" id="AORC01000002">
    <property type="protein sequence ID" value="EYT51024.1"/>
    <property type="molecule type" value="Genomic_DNA"/>
</dbReference>
<evidence type="ECO:0000256" key="1">
    <source>
        <dbReference type="ARBA" id="ARBA00004196"/>
    </source>
</evidence>
<proteinExistence type="predicted"/>
<gene>
    <name evidence="9" type="ORF">D641_0100715</name>
</gene>
<evidence type="ECO:0000259" key="8">
    <source>
        <dbReference type="Pfam" id="PF04234"/>
    </source>
</evidence>
<evidence type="ECO:0000313" key="10">
    <source>
        <dbReference type="Proteomes" id="UP000019754"/>
    </source>
</evidence>
<dbReference type="GO" id="GO:0005507">
    <property type="term" value="F:copper ion binding"/>
    <property type="evidence" value="ECO:0007669"/>
    <property type="project" value="InterPro"/>
</dbReference>
<dbReference type="GO" id="GO:0006825">
    <property type="term" value="P:copper ion transport"/>
    <property type="evidence" value="ECO:0007669"/>
    <property type="project" value="InterPro"/>
</dbReference>
<dbReference type="PANTHER" id="PTHR34820">
    <property type="entry name" value="INNER MEMBRANE PROTEIN YEBZ"/>
    <property type="match status" value="1"/>
</dbReference>
<dbReference type="InterPro" id="IPR014755">
    <property type="entry name" value="Cu-Rt/internalin_Ig-like"/>
</dbReference>
<feature type="region of interest" description="Disordered" evidence="5">
    <location>
        <begin position="117"/>
        <end position="176"/>
    </location>
</feature>
<dbReference type="InterPro" id="IPR032694">
    <property type="entry name" value="CopC/D"/>
</dbReference>
<keyword evidence="10" id="KW-1185">Reference proteome</keyword>
<dbReference type="Gene3D" id="2.60.40.1220">
    <property type="match status" value="1"/>
</dbReference>
<reference evidence="9 10" key="1">
    <citation type="journal article" date="2013" name="Genome Announc.">
        <title>Draft genome sequence of an Actinobacterium, Brachybacterium muris strain UCD-AY4.</title>
        <authorList>
            <person name="Lo J.R."/>
            <person name="Lang J.M."/>
            <person name="Darling A.E."/>
            <person name="Eisen J.A."/>
            <person name="Coil D.A."/>
        </authorList>
    </citation>
    <scope>NUCLEOTIDE SEQUENCE [LARGE SCALE GENOMIC DNA]</scope>
    <source>
        <strain evidence="9 10">UCD-AY4</strain>
    </source>
</reference>
<keyword evidence="6" id="KW-0472">Membrane</keyword>
<dbReference type="AlphaFoldDB" id="A0A022KYV1"/>
<dbReference type="Proteomes" id="UP000019754">
    <property type="component" value="Unassembled WGS sequence"/>
</dbReference>
<dbReference type="GO" id="GO:0005886">
    <property type="term" value="C:plasma membrane"/>
    <property type="evidence" value="ECO:0007669"/>
    <property type="project" value="TreeGrafter"/>
</dbReference>
<dbReference type="InterPro" id="IPR014756">
    <property type="entry name" value="Ig_E-set"/>
</dbReference>